<sequence>MRPHINGPASGTVPPASLGPTFDLRWRTLTEEANALYRGGDTASARKCYEAALSEAERLLDAVAAEHDARPAPIIYNVSCHNLAELARALGENAEAEAYCRRAYERLLAVAQNPASPLELRISCVRNLRNALAELTVRLNERHAPPGELDRIVEPVRNAAFSVFRIARHAELARDNCPHCPLS</sequence>
<evidence type="ECO:0008006" key="3">
    <source>
        <dbReference type="Google" id="ProtNLM"/>
    </source>
</evidence>
<dbReference type="EMBL" id="FNSL01000001">
    <property type="protein sequence ID" value="SEB43665.1"/>
    <property type="molecule type" value="Genomic_DNA"/>
</dbReference>
<dbReference type="Pfam" id="PF13181">
    <property type="entry name" value="TPR_8"/>
    <property type="match status" value="1"/>
</dbReference>
<gene>
    <name evidence="1" type="ORF">SAMN05216452_1215</name>
</gene>
<name>A0A1H4JC64_9HYPH</name>
<dbReference type="InterPro" id="IPR019734">
    <property type="entry name" value="TPR_rpt"/>
</dbReference>
<dbReference type="AlphaFoldDB" id="A0A1H4JC64"/>
<keyword evidence="2" id="KW-1185">Reference proteome</keyword>
<proteinExistence type="predicted"/>
<dbReference type="InterPro" id="IPR011990">
    <property type="entry name" value="TPR-like_helical_dom_sf"/>
</dbReference>
<dbReference type="Gene3D" id="1.25.40.10">
    <property type="entry name" value="Tetratricopeptide repeat domain"/>
    <property type="match status" value="1"/>
</dbReference>
<evidence type="ECO:0000313" key="2">
    <source>
        <dbReference type="Proteomes" id="UP000199064"/>
    </source>
</evidence>
<dbReference type="SUPFAM" id="SSF48452">
    <property type="entry name" value="TPR-like"/>
    <property type="match status" value="1"/>
</dbReference>
<reference evidence="2" key="1">
    <citation type="submission" date="2016-10" db="EMBL/GenBank/DDBJ databases">
        <authorList>
            <person name="Varghese N."/>
            <person name="Submissions S."/>
        </authorList>
    </citation>
    <scope>NUCLEOTIDE SEQUENCE [LARGE SCALE GENOMIC DNA]</scope>
    <source>
        <strain evidence="2">ES.061</strain>
    </source>
</reference>
<dbReference type="RefSeq" id="WP_090327484.1">
    <property type="nucleotide sequence ID" value="NZ_FNSL01000001.1"/>
</dbReference>
<evidence type="ECO:0000313" key="1">
    <source>
        <dbReference type="EMBL" id="SEB43665.1"/>
    </source>
</evidence>
<dbReference type="Proteomes" id="UP000199064">
    <property type="component" value="Unassembled WGS sequence"/>
</dbReference>
<organism evidence="1 2">
    <name type="scientific">Nitratireductor aquibiodomus</name>
    <dbReference type="NCBI Taxonomy" id="204799"/>
    <lineage>
        <taxon>Bacteria</taxon>
        <taxon>Pseudomonadati</taxon>
        <taxon>Pseudomonadota</taxon>
        <taxon>Alphaproteobacteria</taxon>
        <taxon>Hyphomicrobiales</taxon>
        <taxon>Phyllobacteriaceae</taxon>
        <taxon>Nitratireductor</taxon>
    </lineage>
</organism>
<accession>A0A1H4JC64</accession>
<protein>
    <recommendedName>
        <fullName evidence="3">Tetratricopeptide repeat-containing protein</fullName>
    </recommendedName>
</protein>